<protein>
    <submittedName>
        <fullName evidence="1">Uncharacterized protein</fullName>
    </submittedName>
</protein>
<evidence type="ECO:0000313" key="1">
    <source>
        <dbReference type="EMBL" id="GMS97174.1"/>
    </source>
</evidence>
<organism evidence="1 2">
    <name type="scientific">Pristionchus entomophagus</name>
    <dbReference type="NCBI Taxonomy" id="358040"/>
    <lineage>
        <taxon>Eukaryota</taxon>
        <taxon>Metazoa</taxon>
        <taxon>Ecdysozoa</taxon>
        <taxon>Nematoda</taxon>
        <taxon>Chromadorea</taxon>
        <taxon>Rhabditida</taxon>
        <taxon>Rhabditina</taxon>
        <taxon>Diplogasteromorpha</taxon>
        <taxon>Diplogasteroidea</taxon>
        <taxon>Neodiplogasteridae</taxon>
        <taxon>Pristionchus</taxon>
    </lineage>
</organism>
<comment type="caution">
    <text evidence="1">The sequence shown here is derived from an EMBL/GenBank/DDBJ whole genome shotgun (WGS) entry which is preliminary data.</text>
</comment>
<proteinExistence type="predicted"/>
<dbReference type="Proteomes" id="UP001432027">
    <property type="component" value="Unassembled WGS sequence"/>
</dbReference>
<dbReference type="AlphaFoldDB" id="A0AAV5TSH0"/>
<accession>A0AAV5TSH0</accession>
<keyword evidence="2" id="KW-1185">Reference proteome</keyword>
<dbReference type="EMBL" id="BTSX01000004">
    <property type="protein sequence ID" value="GMS97174.1"/>
    <property type="molecule type" value="Genomic_DNA"/>
</dbReference>
<gene>
    <name evidence="1" type="ORF">PENTCL1PPCAC_19349</name>
</gene>
<name>A0AAV5TSH0_9BILA</name>
<evidence type="ECO:0000313" key="2">
    <source>
        <dbReference type="Proteomes" id="UP001432027"/>
    </source>
</evidence>
<sequence>SSVTTVSPCSTSICQCWASLCGSQLHAMMRISSRDAKSMSMLCKLLDPIGVSSTSQERKRSFTIYFF</sequence>
<feature type="non-terminal residue" evidence="1">
    <location>
        <position position="1"/>
    </location>
</feature>
<feature type="non-terminal residue" evidence="1">
    <location>
        <position position="67"/>
    </location>
</feature>
<reference evidence="1" key="1">
    <citation type="submission" date="2023-10" db="EMBL/GenBank/DDBJ databases">
        <title>Genome assembly of Pristionchus species.</title>
        <authorList>
            <person name="Yoshida K."/>
            <person name="Sommer R.J."/>
        </authorList>
    </citation>
    <scope>NUCLEOTIDE SEQUENCE</scope>
    <source>
        <strain evidence="1">RS0144</strain>
    </source>
</reference>